<dbReference type="CDD" id="cd00093">
    <property type="entry name" value="HTH_XRE"/>
    <property type="match status" value="1"/>
</dbReference>
<sequence>MNVGSILKYYRMKNDMTQAELCEGICSISHLSKIESNKYDPHAETMNNLFKRMNIEWEREIDTYAYWKEKLETFIMHSVYYDLKSMEQAYIELSSQEDYLQSTDLVNRYELYKLRFYLFKQDMPRATQQVSILKRMESSFTDYEKGISKVIHLMYDIFSQNFEEAEEQLKKIDENRERIPYMFEGELFYQKAYLLHGRTQYGKSTYYAELAVDHFRKDCNYIRLLHAQLLLAINYTNRDFILQAEGLFKIILRNAKMMEFDQLYQGALYNYSELQNRRGLHKSAYALLKELKSLIGPGTDYYQAVLIHLLHTATEENMEMDSLIDELDVIVERKKDPYLRMLGTYFRKSKISQQELFDYCEETAFPFLVKHGYIREARSMAWKLANYYRTIGNDGQADKYSLYYFIKGDEEP</sequence>
<dbReference type="EMBL" id="BJYL01000033">
    <property type="protein sequence ID" value="GEN84158.1"/>
    <property type="molecule type" value="Genomic_DNA"/>
</dbReference>
<organism evidence="2 3">
    <name type="scientific">Sporosarcina luteola</name>
    <dbReference type="NCBI Taxonomy" id="582850"/>
    <lineage>
        <taxon>Bacteria</taxon>
        <taxon>Bacillati</taxon>
        <taxon>Bacillota</taxon>
        <taxon>Bacilli</taxon>
        <taxon>Bacillales</taxon>
        <taxon>Caryophanaceae</taxon>
        <taxon>Sporosarcina</taxon>
    </lineage>
</organism>
<dbReference type="AlphaFoldDB" id="A0A511Z9Q2"/>
<keyword evidence="3" id="KW-1185">Reference proteome</keyword>
<dbReference type="Proteomes" id="UP000321901">
    <property type="component" value="Unassembled WGS sequence"/>
</dbReference>
<dbReference type="InterPro" id="IPR011990">
    <property type="entry name" value="TPR-like_helical_dom_sf"/>
</dbReference>
<comment type="caution">
    <text evidence="2">The sequence shown here is derived from an EMBL/GenBank/DDBJ whole genome shotgun (WGS) entry which is preliminary data.</text>
</comment>
<dbReference type="InterPro" id="IPR001387">
    <property type="entry name" value="Cro/C1-type_HTH"/>
</dbReference>
<dbReference type="SUPFAM" id="SSF47413">
    <property type="entry name" value="lambda repressor-like DNA-binding domains"/>
    <property type="match status" value="1"/>
</dbReference>
<proteinExistence type="predicted"/>
<reference evidence="2 3" key="1">
    <citation type="submission" date="2019-07" db="EMBL/GenBank/DDBJ databases">
        <title>Whole genome shotgun sequence of Sporosarcina luteola NBRC 105378.</title>
        <authorList>
            <person name="Hosoyama A."/>
            <person name="Uohara A."/>
            <person name="Ohji S."/>
            <person name="Ichikawa N."/>
        </authorList>
    </citation>
    <scope>NUCLEOTIDE SEQUENCE [LARGE SCALE GENOMIC DNA]</scope>
    <source>
        <strain evidence="2 3">NBRC 105378</strain>
    </source>
</reference>
<evidence type="ECO:0000259" key="1">
    <source>
        <dbReference type="PROSITE" id="PS50943"/>
    </source>
</evidence>
<dbReference type="PROSITE" id="PS50943">
    <property type="entry name" value="HTH_CROC1"/>
    <property type="match status" value="1"/>
</dbReference>
<dbReference type="GO" id="GO:0003677">
    <property type="term" value="F:DNA binding"/>
    <property type="evidence" value="ECO:0007669"/>
    <property type="project" value="InterPro"/>
</dbReference>
<accession>A0A511Z9Q2</accession>
<dbReference type="Pfam" id="PF01381">
    <property type="entry name" value="HTH_3"/>
    <property type="match status" value="1"/>
</dbReference>
<protein>
    <submittedName>
        <fullName evidence="2">Transcriptional regulator</fullName>
    </submittedName>
</protein>
<name>A0A511Z9Q2_9BACL</name>
<dbReference type="SMART" id="SM00530">
    <property type="entry name" value="HTH_XRE"/>
    <property type="match status" value="1"/>
</dbReference>
<evidence type="ECO:0000313" key="3">
    <source>
        <dbReference type="Proteomes" id="UP000321901"/>
    </source>
</evidence>
<dbReference type="Gene3D" id="1.25.40.10">
    <property type="entry name" value="Tetratricopeptide repeat domain"/>
    <property type="match status" value="1"/>
</dbReference>
<feature type="domain" description="HTH cro/C1-type" evidence="1">
    <location>
        <begin position="7"/>
        <end position="61"/>
    </location>
</feature>
<gene>
    <name evidence="2" type="primary">nprR_2</name>
    <name evidence="2" type="ORF">SLU01_24700</name>
</gene>
<evidence type="ECO:0000313" key="2">
    <source>
        <dbReference type="EMBL" id="GEN84158.1"/>
    </source>
</evidence>
<dbReference type="InterPro" id="IPR010982">
    <property type="entry name" value="Lambda_DNA-bd_dom_sf"/>
</dbReference>